<dbReference type="InterPro" id="IPR013378">
    <property type="entry name" value="InlB-like_B-rpt"/>
</dbReference>
<keyword evidence="3" id="KW-0732">Signal</keyword>
<dbReference type="Gene3D" id="2.60.40.4270">
    <property type="entry name" value="Listeria-Bacteroides repeat domain"/>
    <property type="match status" value="5"/>
</dbReference>
<feature type="domain" description="Sulfatase-modifying factor enzyme-like" evidence="4">
    <location>
        <begin position="487"/>
        <end position="783"/>
    </location>
</feature>
<keyword evidence="5" id="KW-0418">Kinase</keyword>
<feature type="region of interest" description="Disordered" evidence="2">
    <location>
        <begin position="731"/>
        <end position="750"/>
    </location>
</feature>
<keyword evidence="5" id="KW-0808">Transferase</keyword>
<feature type="chain" id="PRO_5033007662" evidence="3">
    <location>
        <begin position="22"/>
        <end position="791"/>
    </location>
</feature>
<dbReference type="InterPro" id="IPR005532">
    <property type="entry name" value="SUMF_dom"/>
</dbReference>
<dbReference type="Gene3D" id="3.90.1580.10">
    <property type="entry name" value="paralog of FGE (formylglycine-generating enzyme)"/>
    <property type="match status" value="1"/>
</dbReference>
<evidence type="ECO:0000313" key="5">
    <source>
        <dbReference type="EMBL" id="AGS53893.1"/>
    </source>
</evidence>
<proteinExistence type="predicted"/>
<dbReference type="GO" id="GO:0004674">
    <property type="term" value="F:protein serine/threonine kinase activity"/>
    <property type="evidence" value="ECO:0007669"/>
    <property type="project" value="UniProtKB-KW"/>
</dbReference>
<accession>A0A806K2C3</accession>
<dbReference type="EMBL" id="JQ844260">
    <property type="protein sequence ID" value="AGS53893.1"/>
    <property type="molecule type" value="Genomic_DNA"/>
</dbReference>
<keyword evidence="5" id="KW-0723">Serine/threonine-protein kinase</keyword>
<dbReference type="PANTHER" id="PTHR23150:SF19">
    <property type="entry name" value="FORMYLGLYCINE-GENERATING ENZYME"/>
    <property type="match status" value="1"/>
</dbReference>
<dbReference type="SUPFAM" id="SSF56436">
    <property type="entry name" value="C-type lectin-like"/>
    <property type="match status" value="1"/>
</dbReference>
<dbReference type="InterPro" id="IPR042095">
    <property type="entry name" value="SUMF_sf"/>
</dbReference>
<dbReference type="InterPro" id="IPR042229">
    <property type="entry name" value="Listeria/Bacterioides_rpt_sf"/>
</dbReference>
<evidence type="ECO:0000259" key="4">
    <source>
        <dbReference type="Pfam" id="PF03781"/>
    </source>
</evidence>
<dbReference type="NCBIfam" id="TIGR02543">
    <property type="entry name" value="List_Bact_rpt"/>
    <property type="match status" value="1"/>
</dbReference>
<dbReference type="Pfam" id="PF09479">
    <property type="entry name" value="Flg_new"/>
    <property type="match status" value="5"/>
</dbReference>
<dbReference type="InterPro" id="IPR051043">
    <property type="entry name" value="Sulfatase_Mod_Factor_Kinase"/>
</dbReference>
<evidence type="ECO:0000256" key="2">
    <source>
        <dbReference type="SAM" id="MobiDB-lite"/>
    </source>
</evidence>
<organism evidence="5">
    <name type="scientific">uncultured bacterium contig00078</name>
    <dbReference type="NCBI Taxonomy" id="1181556"/>
    <lineage>
        <taxon>Bacteria</taxon>
        <taxon>environmental samples</taxon>
    </lineage>
</organism>
<dbReference type="InterPro" id="IPR016187">
    <property type="entry name" value="CTDL_fold"/>
</dbReference>
<comment type="subcellular location">
    <subcellularLocation>
        <location evidence="1">Cell envelope</location>
    </subcellularLocation>
</comment>
<dbReference type="AlphaFoldDB" id="A0A806K2C3"/>
<evidence type="ECO:0000256" key="1">
    <source>
        <dbReference type="ARBA" id="ARBA00004196"/>
    </source>
</evidence>
<evidence type="ECO:0000256" key="3">
    <source>
        <dbReference type="SAM" id="SignalP"/>
    </source>
</evidence>
<protein>
    <submittedName>
        <fullName evidence="5">Serine/threonine protein kinase</fullName>
    </submittedName>
</protein>
<sequence>MRKNNLKLFLSLILLAGVSFFTCENSIIEKWWEPGTENKLYTVKFETNGGSPIPGEQHILHGERIAKLQPLSKDGVPAVLQPGLTFYGYGFAGWYKDINCTPGNEWDLDKDIVNSNLTLYAFWEEWYMETLYTVEFRTNGGNPDIAIMYLPTGSKVPEPPALRRAVATGTEIWCGFGGWFKDSACTAGNEWNFANDTVGTSGIILYAKWVNPLDTDPPPPPQYQVIFEPNGGSPVPRIQDLVSGTKAIEPYAMSRPGYAFGGWYRDAAFTQQWNFALDTVTENITLFARWVTNYYTIKFDADGGLPAPPNQSVTYGSRITKPPIMRKTGQGFVGWYADTNRTQLWDFDTPVIGDITLYAKWEDAHYIVRFDLKPYPFSNSGGSGHGLTAPSDQDIAEGGKVTEPPAPSNRAGWAFVGWYYYDNSDNSAPPSTDPADAPWDQASQNKLIPWDFDTTAVTNALLDFMTQSPPAPPVLTLYARWARTDISDLVWVRKGKFEMGAAGSGTSPARNVRITEGFYMSKYQVQQGVTTESTLPLSQQEYLAVMNKPSNHTFPNASNTYINANPSQFQANQRTRPVERVSWYDAVYFCNLLSIDQGLTPVYTISNIDRAGVLGIPQPTTTIQYAIANADVAVNWSANGYRLPTEAEWEYAARGGDGSPGDFIYAGSNTADDVAWFNTNSGSMTHPVGTKAPNGLGIYDMNGNLMEWCWDWYGSQYYKEQLNSASYGANNNTDIDPKGPAAGTERVRRGGSWNNAVNNVRSVYREKAAPGNANWTIGFRVVRYPKPEELY</sequence>
<feature type="region of interest" description="Disordered" evidence="2">
    <location>
        <begin position="381"/>
        <end position="408"/>
    </location>
</feature>
<dbReference type="GO" id="GO:0120147">
    <property type="term" value="F:formylglycine-generating oxidase activity"/>
    <property type="evidence" value="ECO:0007669"/>
    <property type="project" value="TreeGrafter"/>
</dbReference>
<dbReference type="Pfam" id="PF03781">
    <property type="entry name" value="FGE-sulfatase"/>
    <property type="match status" value="1"/>
</dbReference>
<name>A0A806K2C3_9BACT</name>
<dbReference type="PANTHER" id="PTHR23150">
    <property type="entry name" value="SULFATASE MODIFYING FACTOR 1, 2"/>
    <property type="match status" value="1"/>
</dbReference>
<dbReference type="GO" id="GO:0030313">
    <property type="term" value="C:cell envelope"/>
    <property type="evidence" value="ECO:0007669"/>
    <property type="project" value="UniProtKB-SubCell"/>
</dbReference>
<reference evidence="5" key="1">
    <citation type="submission" date="2012-03" db="EMBL/GenBank/DDBJ databases">
        <title>Functional metagenomics reveals considerable lignocellulase gene clusters in the gut microbiome of a wood-feeding higher termite.</title>
        <authorList>
            <person name="Liu N."/>
        </authorList>
    </citation>
    <scope>NUCLEOTIDE SEQUENCE</scope>
</reference>
<feature type="signal peptide" evidence="3">
    <location>
        <begin position="1"/>
        <end position="21"/>
    </location>
</feature>